<protein>
    <submittedName>
        <fullName evidence="1">Uncharacterized protein</fullName>
    </submittedName>
</protein>
<name>A0A481Z4A8_9VIRU</name>
<sequence>MGCNTSTTICYPGGDYISLADFCQKNEYYDDNDVIYCKKVALYNNIGALYYLKTYYHHKSIIEEKNMMIKFAIHSLKYKCLVE</sequence>
<dbReference type="EMBL" id="MK500424">
    <property type="protein sequence ID" value="QBK89470.1"/>
    <property type="molecule type" value="Genomic_DNA"/>
</dbReference>
<organism evidence="1">
    <name type="scientific">Mimivirus LCMiAC02</name>
    <dbReference type="NCBI Taxonomy" id="2506609"/>
    <lineage>
        <taxon>Viruses</taxon>
        <taxon>Varidnaviria</taxon>
        <taxon>Bamfordvirae</taxon>
        <taxon>Nucleocytoviricota</taxon>
        <taxon>Megaviricetes</taxon>
        <taxon>Imitervirales</taxon>
        <taxon>Mimiviridae</taxon>
        <taxon>Klosneuvirinae</taxon>
    </lineage>
</organism>
<proteinExistence type="predicted"/>
<accession>A0A481Z4A8</accession>
<gene>
    <name evidence="1" type="ORF">LCMiAC02_05650</name>
</gene>
<evidence type="ECO:0000313" key="1">
    <source>
        <dbReference type="EMBL" id="QBK89470.1"/>
    </source>
</evidence>
<reference evidence="1" key="1">
    <citation type="journal article" date="2019" name="MBio">
        <title>Virus Genomes from Deep Sea Sediments Expand the Ocean Megavirome and Support Independent Origins of Viral Gigantism.</title>
        <authorList>
            <person name="Backstrom D."/>
            <person name="Yutin N."/>
            <person name="Jorgensen S.L."/>
            <person name="Dharamshi J."/>
            <person name="Homa F."/>
            <person name="Zaremba-Niedwiedzka K."/>
            <person name="Spang A."/>
            <person name="Wolf Y.I."/>
            <person name="Koonin E.V."/>
            <person name="Ettema T.J."/>
        </authorList>
    </citation>
    <scope>NUCLEOTIDE SEQUENCE</scope>
</reference>